<dbReference type="AlphaFoldDB" id="A0A917TSH6"/>
<dbReference type="Gene3D" id="3.20.20.300">
    <property type="entry name" value="Glycoside hydrolase, family 3, N-terminal domain"/>
    <property type="match status" value="1"/>
</dbReference>
<evidence type="ECO:0000256" key="1">
    <source>
        <dbReference type="ARBA" id="ARBA00022801"/>
    </source>
</evidence>
<comment type="caution">
    <text evidence="3">The sequence shown here is derived from an EMBL/GenBank/DDBJ whole genome shotgun (WGS) entry which is preliminary data.</text>
</comment>
<dbReference type="SUPFAM" id="SSF51445">
    <property type="entry name" value="(Trans)glycosidases"/>
    <property type="match status" value="1"/>
</dbReference>
<dbReference type="InterPro" id="IPR001764">
    <property type="entry name" value="Glyco_hydro_3_N"/>
</dbReference>
<evidence type="ECO:0000313" key="3">
    <source>
        <dbReference type="EMBL" id="GGM35411.1"/>
    </source>
</evidence>
<gene>
    <name evidence="3" type="ORF">GCM10011351_21860</name>
</gene>
<protein>
    <recommendedName>
        <fullName evidence="2">Glycoside hydrolase family 3 N-terminal domain-containing protein</fullName>
    </recommendedName>
</protein>
<evidence type="ECO:0000313" key="4">
    <source>
        <dbReference type="Proteomes" id="UP000618460"/>
    </source>
</evidence>
<reference evidence="3" key="2">
    <citation type="submission" date="2020-09" db="EMBL/GenBank/DDBJ databases">
        <authorList>
            <person name="Sun Q."/>
            <person name="Zhou Y."/>
        </authorList>
    </citation>
    <scope>NUCLEOTIDE SEQUENCE</scope>
    <source>
        <strain evidence="3">CGMCC 1.6333</strain>
    </source>
</reference>
<dbReference type="Pfam" id="PF00933">
    <property type="entry name" value="Glyco_hydro_3"/>
    <property type="match status" value="1"/>
</dbReference>
<sequence>MIGEEVESLGINMNRLLQTDALNMEVISAHFGPVDAVIRSVKAGTDIVLMPVGLPEVADGLLDAVKIGQNSDN</sequence>
<proteinExistence type="predicted"/>
<reference evidence="3" key="1">
    <citation type="journal article" date="2014" name="Int. J. Syst. Evol. Microbiol.">
        <title>Complete genome sequence of Corynebacterium casei LMG S-19264T (=DSM 44701T), isolated from a smear-ripened cheese.</title>
        <authorList>
            <consortium name="US DOE Joint Genome Institute (JGI-PGF)"/>
            <person name="Walter F."/>
            <person name="Albersmeier A."/>
            <person name="Kalinowski J."/>
            <person name="Ruckert C."/>
        </authorList>
    </citation>
    <scope>NUCLEOTIDE SEQUENCE</scope>
    <source>
        <strain evidence="3">CGMCC 1.6333</strain>
    </source>
</reference>
<dbReference type="EMBL" id="BMLG01000012">
    <property type="protein sequence ID" value="GGM35411.1"/>
    <property type="molecule type" value="Genomic_DNA"/>
</dbReference>
<dbReference type="Proteomes" id="UP000618460">
    <property type="component" value="Unassembled WGS sequence"/>
</dbReference>
<dbReference type="InterPro" id="IPR036962">
    <property type="entry name" value="Glyco_hydro_3_N_sf"/>
</dbReference>
<accession>A0A917TSH6</accession>
<dbReference type="InterPro" id="IPR017853">
    <property type="entry name" value="GH"/>
</dbReference>
<keyword evidence="1" id="KW-0378">Hydrolase</keyword>
<organism evidence="3 4">
    <name type="scientific">Paraliobacillus quinghaiensis</name>
    <dbReference type="NCBI Taxonomy" id="470815"/>
    <lineage>
        <taxon>Bacteria</taxon>
        <taxon>Bacillati</taxon>
        <taxon>Bacillota</taxon>
        <taxon>Bacilli</taxon>
        <taxon>Bacillales</taxon>
        <taxon>Bacillaceae</taxon>
        <taxon>Paraliobacillus</taxon>
    </lineage>
</organism>
<keyword evidence="4" id="KW-1185">Reference proteome</keyword>
<dbReference type="GO" id="GO:0004553">
    <property type="term" value="F:hydrolase activity, hydrolyzing O-glycosyl compounds"/>
    <property type="evidence" value="ECO:0007669"/>
    <property type="project" value="InterPro"/>
</dbReference>
<evidence type="ECO:0000259" key="2">
    <source>
        <dbReference type="Pfam" id="PF00933"/>
    </source>
</evidence>
<feature type="domain" description="Glycoside hydrolase family 3 N-terminal" evidence="2">
    <location>
        <begin position="16"/>
        <end position="69"/>
    </location>
</feature>
<dbReference type="GO" id="GO:0005975">
    <property type="term" value="P:carbohydrate metabolic process"/>
    <property type="evidence" value="ECO:0007669"/>
    <property type="project" value="InterPro"/>
</dbReference>
<name>A0A917TSH6_9BACI</name>